<dbReference type="GO" id="GO:0005975">
    <property type="term" value="P:carbohydrate metabolic process"/>
    <property type="evidence" value="ECO:0007669"/>
    <property type="project" value="InterPro"/>
</dbReference>
<dbReference type="OrthoDB" id="1657402at2759"/>
<dbReference type="CDD" id="cd22842">
    <property type="entry name" value="Gal_Rha_Lectin_BGal"/>
    <property type="match status" value="1"/>
</dbReference>
<evidence type="ECO:0000259" key="3">
    <source>
        <dbReference type="Pfam" id="PF21467"/>
    </source>
</evidence>
<evidence type="ECO:0000313" key="5">
    <source>
        <dbReference type="Proteomes" id="UP000027138"/>
    </source>
</evidence>
<protein>
    <recommendedName>
        <fullName evidence="3">Beta-galactosidase galactose-binding domain-containing protein</fullName>
    </recommendedName>
</protein>
<evidence type="ECO:0000256" key="2">
    <source>
        <dbReference type="ARBA" id="ARBA00023295"/>
    </source>
</evidence>
<evidence type="ECO:0000256" key="1">
    <source>
        <dbReference type="ARBA" id="ARBA00022801"/>
    </source>
</evidence>
<dbReference type="Proteomes" id="UP000027138">
    <property type="component" value="Unassembled WGS sequence"/>
</dbReference>
<dbReference type="AlphaFoldDB" id="A0A067L0P8"/>
<accession>A0A067L0P8</accession>
<proteinExistence type="predicted"/>
<dbReference type="InterPro" id="IPR048913">
    <property type="entry name" value="BetaGal_gal-bd"/>
</dbReference>
<feature type="domain" description="Beta-galactosidase galactose-binding" evidence="3">
    <location>
        <begin position="57"/>
        <end position="143"/>
    </location>
</feature>
<dbReference type="PANTHER" id="PTHR23421">
    <property type="entry name" value="BETA-GALACTOSIDASE RELATED"/>
    <property type="match status" value="1"/>
</dbReference>
<organism evidence="4 5">
    <name type="scientific">Jatropha curcas</name>
    <name type="common">Barbados nut</name>
    <dbReference type="NCBI Taxonomy" id="180498"/>
    <lineage>
        <taxon>Eukaryota</taxon>
        <taxon>Viridiplantae</taxon>
        <taxon>Streptophyta</taxon>
        <taxon>Embryophyta</taxon>
        <taxon>Tracheophyta</taxon>
        <taxon>Spermatophyta</taxon>
        <taxon>Magnoliopsida</taxon>
        <taxon>eudicotyledons</taxon>
        <taxon>Gunneridae</taxon>
        <taxon>Pentapetalae</taxon>
        <taxon>rosids</taxon>
        <taxon>fabids</taxon>
        <taxon>Malpighiales</taxon>
        <taxon>Euphorbiaceae</taxon>
        <taxon>Crotonoideae</taxon>
        <taxon>Jatropheae</taxon>
        <taxon>Jatropha</taxon>
    </lineage>
</organism>
<dbReference type="InterPro" id="IPR008979">
    <property type="entry name" value="Galactose-bd-like_sf"/>
</dbReference>
<dbReference type="GO" id="GO:0004553">
    <property type="term" value="F:hydrolase activity, hydrolyzing O-glycosyl compounds"/>
    <property type="evidence" value="ECO:0007669"/>
    <property type="project" value="InterPro"/>
</dbReference>
<dbReference type="EMBL" id="KK914327">
    <property type="protein sequence ID" value="KDP40783.1"/>
    <property type="molecule type" value="Genomic_DNA"/>
</dbReference>
<gene>
    <name evidence="4" type="ORF">JCGZ_24782</name>
</gene>
<name>A0A067L0P8_JATCU</name>
<keyword evidence="5" id="KW-1185">Reference proteome</keyword>
<dbReference type="Gene3D" id="2.60.120.260">
    <property type="entry name" value="Galactose-binding domain-like"/>
    <property type="match status" value="1"/>
</dbReference>
<reference evidence="4 5" key="1">
    <citation type="journal article" date="2014" name="PLoS ONE">
        <title>Global Analysis of Gene Expression Profiles in Physic Nut (Jatropha curcas L.) Seedlings Exposed to Salt Stress.</title>
        <authorList>
            <person name="Zhang L."/>
            <person name="Zhang C."/>
            <person name="Wu P."/>
            <person name="Chen Y."/>
            <person name="Li M."/>
            <person name="Jiang H."/>
            <person name="Wu G."/>
        </authorList>
    </citation>
    <scope>NUCLEOTIDE SEQUENCE [LARGE SCALE GENOMIC DNA]</scope>
    <source>
        <strain evidence="5">cv. GZQX0401</strain>
        <tissue evidence="4">Young leaves</tissue>
    </source>
</reference>
<keyword evidence="1" id="KW-0378">Hydrolase</keyword>
<dbReference type="InterPro" id="IPR001944">
    <property type="entry name" value="Glycoside_Hdrlase_35"/>
</dbReference>
<dbReference type="FunFam" id="2.60.120.260:FF:000076">
    <property type="entry name" value="Beta-galactosidase"/>
    <property type="match status" value="1"/>
</dbReference>
<dbReference type="SUPFAM" id="SSF49785">
    <property type="entry name" value="Galactose-binding domain-like"/>
    <property type="match status" value="1"/>
</dbReference>
<dbReference type="Pfam" id="PF21467">
    <property type="entry name" value="BetaGal_gal-bd"/>
    <property type="match status" value="1"/>
</dbReference>
<evidence type="ECO:0000313" key="4">
    <source>
        <dbReference type="EMBL" id="KDP40783.1"/>
    </source>
</evidence>
<sequence>MECWYTWTSDIEWSQRRKEGSVLAIGLNGEALSLHSLSGSSLVEWTQGSFVSHRQPLMWYKTMFNAPAGNTPLALDMGSMGKGQAWINGQSVGRYWPAYKSSGDCSFCNYAGTYNEKKCLSNCGEASQKWYHVPRSWLNPTGNLLVVFEEWGGDPNGISLVRREVDSVCADIYEWQPTLMNYMMQASGKVDKPLRPKVHLQCGTGQKISSIKFASFGTPEGACGGYRQGSVTPFILMMLLTGFVLGRTGAQ</sequence>
<keyword evidence="2" id="KW-0326">Glycosidase</keyword>
<dbReference type="PRINTS" id="PR00742">
    <property type="entry name" value="GLHYDRLASE35"/>
</dbReference>